<evidence type="ECO:0000256" key="1">
    <source>
        <dbReference type="ARBA" id="ARBA00004776"/>
    </source>
</evidence>
<dbReference type="PANTHER" id="PTHR43179:SF12">
    <property type="entry name" value="GALACTOFURANOSYLTRANSFERASE GLFT2"/>
    <property type="match status" value="1"/>
</dbReference>
<dbReference type="InterPro" id="IPR029044">
    <property type="entry name" value="Nucleotide-diphossugar_trans"/>
</dbReference>
<evidence type="ECO:0000313" key="7">
    <source>
        <dbReference type="Proteomes" id="UP001500305"/>
    </source>
</evidence>
<evidence type="ECO:0000256" key="4">
    <source>
        <dbReference type="ARBA" id="ARBA00022679"/>
    </source>
</evidence>
<feature type="domain" description="Glycosyltransferase 2-like" evidence="5">
    <location>
        <begin position="24"/>
        <end position="163"/>
    </location>
</feature>
<gene>
    <name evidence="6" type="ORF">GCM10010430_44370</name>
</gene>
<evidence type="ECO:0000256" key="3">
    <source>
        <dbReference type="ARBA" id="ARBA00022676"/>
    </source>
</evidence>
<dbReference type="RefSeq" id="WP_344638213.1">
    <property type="nucleotide sequence ID" value="NZ_BAAATR010000020.1"/>
</dbReference>
<evidence type="ECO:0000256" key="2">
    <source>
        <dbReference type="ARBA" id="ARBA00006739"/>
    </source>
</evidence>
<comment type="pathway">
    <text evidence="1">Cell wall biogenesis; cell wall polysaccharide biosynthesis.</text>
</comment>
<reference evidence="7" key="1">
    <citation type="journal article" date="2019" name="Int. J. Syst. Evol. Microbiol.">
        <title>The Global Catalogue of Microorganisms (GCM) 10K type strain sequencing project: providing services to taxonomists for standard genome sequencing and annotation.</title>
        <authorList>
            <consortium name="The Broad Institute Genomics Platform"/>
            <consortium name="The Broad Institute Genome Sequencing Center for Infectious Disease"/>
            <person name="Wu L."/>
            <person name="Ma J."/>
        </authorList>
    </citation>
    <scope>NUCLEOTIDE SEQUENCE [LARGE SCALE GENOMIC DNA]</scope>
    <source>
        <strain evidence="7">JCM 7356</strain>
    </source>
</reference>
<dbReference type="Pfam" id="PF00535">
    <property type="entry name" value="Glycos_transf_2"/>
    <property type="match status" value="1"/>
</dbReference>
<sequence>MRPSIDVVLLTMNDRPEEEKAAQKTLLAQEGVDLRICVVGNGCTPEVVPEGALTVVLEHNVGIPGGRNAGARALAAAERPADWLFFQDNDAEFTNPNTLAQLVAEADQHPGAAYVQPRLTGPDDTTTPRRWVPRLRAGDPGRPGTITSMTEGVVLVRRDAFEQVHGWCDELFLYHEGFDLSWRLWACGYTGWYAAGLRMHHPLTSPSRHALFYRLAARNRVWVAYRNLPAPLIPVYLAVWTAVTAVRAVRGGGARESWRGFREGWAGRRVQERRPMSWRTVWRLTAAGRPPVL</sequence>
<keyword evidence="4" id="KW-0808">Transferase</keyword>
<keyword evidence="3" id="KW-0328">Glycosyltransferase</keyword>
<evidence type="ECO:0000259" key="5">
    <source>
        <dbReference type="Pfam" id="PF00535"/>
    </source>
</evidence>
<comment type="caution">
    <text evidence="6">The sequence shown here is derived from an EMBL/GenBank/DDBJ whole genome shotgun (WGS) entry which is preliminary data.</text>
</comment>
<dbReference type="SUPFAM" id="SSF53448">
    <property type="entry name" value="Nucleotide-diphospho-sugar transferases"/>
    <property type="match status" value="1"/>
</dbReference>
<evidence type="ECO:0000313" key="6">
    <source>
        <dbReference type="EMBL" id="GAA2255676.1"/>
    </source>
</evidence>
<comment type="similarity">
    <text evidence="2">Belongs to the glycosyltransferase 2 family.</text>
</comment>
<protein>
    <submittedName>
        <fullName evidence="6">Glycosyltransferase</fullName>
    </submittedName>
</protein>
<dbReference type="Gene3D" id="3.90.550.10">
    <property type="entry name" value="Spore Coat Polysaccharide Biosynthesis Protein SpsA, Chain A"/>
    <property type="match status" value="1"/>
</dbReference>
<dbReference type="EMBL" id="BAAATR010000020">
    <property type="protein sequence ID" value="GAA2255676.1"/>
    <property type="molecule type" value="Genomic_DNA"/>
</dbReference>
<dbReference type="InterPro" id="IPR001173">
    <property type="entry name" value="Glyco_trans_2-like"/>
</dbReference>
<accession>A0ABP5R9W6</accession>
<dbReference type="Proteomes" id="UP001500305">
    <property type="component" value="Unassembled WGS sequence"/>
</dbReference>
<organism evidence="6 7">
    <name type="scientific">Kitasatospora cystarginea</name>
    <dbReference type="NCBI Taxonomy" id="58350"/>
    <lineage>
        <taxon>Bacteria</taxon>
        <taxon>Bacillati</taxon>
        <taxon>Actinomycetota</taxon>
        <taxon>Actinomycetes</taxon>
        <taxon>Kitasatosporales</taxon>
        <taxon>Streptomycetaceae</taxon>
        <taxon>Kitasatospora</taxon>
    </lineage>
</organism>
<name>A0ABP5R9W6_9ACTN</name>
<keyword evidence="7" id="KW-1185">Reference proteome</keyword>
<proteinExistence type="inferred from homology"/>
<dbReference type="PANTHER" id="PTHR43179">
    <property type="entry name" value="RHAMNOSYLTRANSFERASE WBBL"/>
    <property type="match status" value="1"/>
</dbReference>